<gene>
    <name evidence="1" type="ORF">RHSIM_Rhsim03G0091400</name>
</gene>
<keyword evidence="2" id="KW-1185">Reference proteome</keyword>
<proteinExistence type="predicted"/>
<dbReference type="EMBL" id="WJXA01000003">
    <property type="protein sequence ID" value="KAF7148462.1"/>
    <property type="molecule type" value="Genomic_DNA"/>
</dbReference>
<dbReference type="AlphaFoldDB" id="A0A834H583"/>
<sequence>MKIWVPTNPGGAERLAPGIIESEQISISAACGVSLMRFVEIMAPNPYLVMQNDLVHGWGLDFALRKGVDISYHLVLSLFICLSSL</sequence>
<dbReference type="Proteomes" id="UP000626092">
    <property type="component" value="Unassembled WGS sequence"/>
</dbReference>
<comment type="caution">
    <text evidence="1">The sequence shown here is derived from an EMBL/GenBank/DDBJ whole genome shotgun (WGS) entry which is preliminary data.</text>
</comment>
<evidence type="ECO:0000313" key="2">
    <source>
        <dbReference type="Proteomes" id="UP000626092"/>
    </source>
</evidence>
<organism evidence="1 2">
    <name type="scientific">Rhododendron simsii</name>
    <name type="common">Sims's rhododendron</name>
    <dbReference type="NCBI Taxonomy" id="118357"/>
    <lineage>
        <taxon>Eukaryota</taxon>
        <taxon>Viridiplantae</taxon>
        <taxon>Streptophyta</taxon>
        <taxon>Embryophyta</taxon>
        <taxon>Tracheophyta</taxon>
        <taxon>Spermatophyta</taxon>
        <taxon>Magnoliopsida</taxon>
        <taxon>eudicotyledons</taxon>
        <taxon>Gunneridae</taxon>
        <taxon>Pentapetalae</taxon>
        <taxon>asterids</taxon>
        <taxon>Ericales</taxon>
        <taxon>Ericaceae</taxon>
        <taxon>Ericoideae</taxon>
        <taxon>Rhodoreae</taxon>
        <taxon>Rhododendron</taxon>
    </lineage>
</organism>
<dbReference type="OrthoDB" id="1750960at2759"/>
<protein>
    <submittedName>
        <fullName evidence="1">Uncharacterized protein</fullName>
    </submittedName>
</protein>
<accession>A0A834H583</accession>
<evidence type="ECO:0000313" key="1">
    <source>
        <dbReference type="EMBL" id="KAF7148462.1"/>
    </source>
</evidence>
<name>A0A834H583_RHOSS</name>
<reference evidence="1" key="1">
    <citation type="submission" date="2019-11" db="EMBL/GenBank/DDBJ databases">
        <authorList>
            <person name="Liu Y."/>
            <person name="Hou J."/>
            <person name="Li T.-Q."/>
            <person name="Guan C.-H."/>
            <person name="Wu X."/>
            <person name="Wu H.-Z."/>
            <person name="Ling F."/>
            <person name="Zhang R."/>
            <person name="Shi X.-G."/>
            <person name="Ren J.-P."/>
            <person name="Chen E.-F."/>
            <person name="Sun J.-M."/>
        </authorList>
    </citation>
    <scope>NUCLEOTIDE SEQUENCE</scope>
    <source>
        <strain evidence="1">Adult_tree_wgs_1</strain>
        <tissue evidence="1">Leaves</tissue>
    </source>
</reference>